<evidence type="ECO:0000256" key="8">
    <source>
        <dbReference type="RuleBase" id="RU363098"/>
    </source>
</evidence>
<reference evidence="12 13" key="1">
    <citation type="submission" date="2016-04" db="EMBL/GenBank/DDBJ databases">
        <title>Genome analyses suggest a sexual origin of heterokaryosis in a supposedly ancient asexual fungus.</title>
        <authorList>
            <person name="Ropars J."/>
            <person name="Sedzielewska K."/>
            <person name="Noel J."/>
            <person name="Charron P."/>
            <person name="Farinelli L."/>
            <person name="Marton T."/>
            <person name="Kruger M."/>
            <person name="Pelin A."/>
            <person name="Brachmann A."/>
            <person name="Corradi N."/>
        </authorList>
    </citation>
    <scope>NUCLEOTIDE SEQUENCE [LARGE SCALE GENOMIC DNA]</scope>
    <source>
        <strain evidence="12 13">A5</strain>
    </source>
</reference>
<reference evidence="12 13" key="2">
    <citation type="submission" date="2017-09" db="EMBL/GenBank/DDBJ databases">
        <title>Extensive intraspecific genome diversity in a model arbuscular mycorrhizal fungus.</title>
        <authorList>
            <person name="Chen E.C."/>
            <person name="Morin E."/>
            <person name="Beaudet D."/>
            <person name="Noel J."/>
            <person name="Ndikumana S."/>
            <person name="Charron P."/>
            <person name="St-Onge C."/>
            <person name="Giorgi J."/>
            <person name="Grigoriev I.V."/>
            <person name="Roux C."/>
            <person name="Martin F.M."/>
            <person name="Corradi N."/>
        </authorList>
    </citation>
    <scope>NUCLEOTIDE SEQUENCE [LARGE SCALE GENOMIC DNA]</scope>
    <source>
        <strain evidence="12 13">A5</strain>
    </source>
</reference>
<evidence type="ECO:0000256" key="1">
    <source>
        <dbReference type="ARBA" id="ARBA00005762"/>
    </source>
</evidence>
<name>A0A2N0PF07_9GLOM</name>
<proteinExistence type="inferred from homology"/>
<protein>
    <recommendedName>
        <fullName evidence="8">RNA-dependent RNA polymerase</fullName>
        <ecNumber evidence="8">2.7.7.48</ecNumber>
    </recommendedName>
</protein>
<keyword evidence="4 8" id="KW-0548">Nucleotidyltransferase</keyword>
<comment type="similarity">
    <text evidence="1 8">Belongs to the RdRP family.</text>
</comment>
<accession>A0A2N0PF07</accession>
<evidence type="ECO:0000313" key="13">
    <source>
        <dbReference type="Proteomes" id="UP000232722"/>
    </source>
</evidence>
<evidence type="ECO:0000256" key="2">
    <source>
        <dbReference type="ARBA" id="ARBA00022484"/>
    </source>
</evidence>
<dbReference type="GO" id="GO:0003968">
    <property type="term" value="F:RNA-directed RNA polymerase activity"/>
    <property type="evidence" value="ECO:0007669"/>
    <property type="project" value="UniProtKB-KW"/>
</dbReference>
<feature type="domain" description="RDRP core" evidence="10">
    <location>
        <begin position="550"/>
        <end position="609"/>
    </location>
</feature>
<keyword evidence="2 8" id="KW-0696">RNA-directed RNA polymerase</keyword>
<dbReference type="Pfam" id="PF26253">
    <property type="entry name" value="RdRP_head"/>
    <property type="match status" value="1"/>
</dbReference>
<dbReference type="VEuPathDB" id="FungiDB:RhiirFUN_026874"/>
<evidence type="ECO:0000256" key="9">
    <source>
        <dbReference type="SAM" id="MobiDB-lite"/>
    </source>
</evidence>
<dbReference type="PANTHER" id="PTHR23079">
    <property type="entry name" value="RNA-DEPENDENT RNA POLYMERASE"/>
    <property type="match status" value="1"/>
</dbReference>
<evidence type="ECO:0000256" key="6">
    <source>
        <dbReference type="ARBA" id="ARBA00023158"/>
    </source>
</evidence>
<keyword evidence="6" id="KW-0943">RNA-mediated gene silencing</keyword>
<evidence type="ECO:0000313" key="12">
    <source>
        <dbReference type="EMBL" id="PKC05397.1"/>
    </source>
</evidence>
<keyword evidence="5 8" id="KW-0694">RNA-binding</keyword>
<comment type="catalytic activity">
    <reaction evidence="7 8">
        <text>RNA(n) + a ribonucleoside 5'-triphosphate = RNA(n+1) + diphosphate</text>
        <dbReference type="Rhea" id="RHEA:21248"/>
        <dbReference type="Rhea" id="RHEA-COMP:14527"/>
        <dbReference type="Rhea" id="RHEA-COMP:17342"/>
        <dbReference type="ChEBI" id="CHEBI:33019"/>
        <dbReference type="ChEBI" id="CHEBI:61557"/>
        <dbReference type="ChEBI" id="CHEBI:140395"/>
        <dbReference type="EC" id="2.7.7.48"/>
    </reaction>
</comment>
<feature type="compositionally biased region" description="Pro residues" evidence="9">
    <location>
        <begin position="27"/>
        <end position="36"/>
    </location>
</feature>
<dbReference type="Proteomes" id="UP000232722">
    <property type="component" value="Unassembled WGS sequence"/>
</dbReference>
<evidence type="ECO:0000259" key="10">
    <source>
        <dbReference type="Pfam" id="PF05183"/>
    </source>
</evidence>
<dbReference type="PANTHER" id="PTHR23079:SF55">
    <property type="entry name" value="RNA-DIRECTED RNA POLYMERASE"/>
    <property type="match status" value="1"/>
</dbReference>
<dbReference type="InterPro" id="IPR058752">
    <property type="entry name" value="RDRP_C_head"/>
</dbReference>
<dbReference type="EMBL" id="LLXJ01000883">
    <property type="protein sequence ID" value="PKC05397.1"/>
    <property type="molecule type" value="Genomic_DNA"/>
</dbReference>
<evidence type="ECO:0000256" key="5">
    <source>
        <dbReference type="ARBA" id="ARBA00022884"/>
    </source>
</evidence>
<gene>
    <name evidence="12" type="ORF">RhiirA5_502136</name>
</gene>
<keyword evidence="3 8" id="KW-0808">Transferase</keyword>
<dbReference type="EC" id="2.7.7.48" evidence="8"/>
<evidence type="ECO:0000256" key="7">
    <source>
        <dbReference type="ARBA" id="ARBA00048744"/>
    </source>
</evidence>
<dbReference type="VEuPathDB" id="FungiDB:FUN_017011"/>
<dbReference type="AlphaFoldDB" id="A0A2N0PF07"/>
<feature type="domain" description="RDRP C-terminal head" evidence="11">
    <location>
        <begin position="863"/>
        <end position="1004"/>
    </location>
</feature>
<sequence length="1051" mass="120429">MGKKAKAGSYKKPNSYNGRKKIIKPPQINPQPPQIKPPREWKNFAELKFRVSDIQTNATSTNIMDAFTTYGNVYRVEIETKETYVSPECSNGTAYIIFNSDTFTDYSFPAESLELGDYLLSGVFVSEAKFTQSVKFSINHRKQKIIVEFGHKVRTFKLEIDFKDIIDDIYSELDASQQRSRSSITIENKYPAKYWVLDKYQKSNKFNWCIVMILLKVTEDGKKMPRFHKNNEEPGKWLVFRITFDLDQNAGEYNLAPRTSNISNFPLKIVRVTDLRKHFVNRSLLNFEVNYMVECNISFNYLNEYNLCEEFFSLLSQQPTVELEDLKYKIDNKPKYISYYCGMVRKVGVTPTTSYILTPTMETSNRSKVGSSSSNSDTSNDALYNGVYRALRDGITIDWMRNFSTNKSVAKYVGQCFSSTRAIQRLPINDIEEILDIVRNGFTFSDGKIAYELYLKTIPSAFQIKMAGYKGVLFQLINVKNNQVQVRPSQHNVLEVIRDLRVRKLDKMLESEHTVLGALQRNVDEYGISTSLADLVKAGFLRNNDRVLNVTETLHKCQIYCCISDPCNPSSKKVITGRCIVLRNPCFHPGDICIVTALKCKALSHLVDVAEPPEFSLTTSMDMVAGGLGLYQDRWSELFGKCWATSIVREDFRTIKNKSNSRNGPGIPVRKLASLIGKITATTDAMFPARLHSRALLRDKNIGLKKQGWNAIIELSPESIAQLEWWTKNLPLWNGRSLIPEEPKIFPAVGYRDIPSECSGGDLDGDDFTIQQLEWWIKNLPSWNGRSLIQEEPKTVIHTDASNTGWGANKRNRCETSENKVQCICLAQLRSDAVDSPKTGTPPEFPPVLRVKEPQTNLNVENFDQRLYADAYEEFLYGARKLKREYDANIRGLMNQFGIITEIEVTSGYIVNTITKVDKKEPRDVKKSVMEALIPIKRHYRKLFEQEFLSKDLVLFYLGFVVEWSLKLMLDDDSENMISFPWVAHDVTLPVEKIVKLKTNHSEHWSELELQKTLKSQGYFNLNFGPQTLENPNFSLESTWISYLGNNFVLL</sequence>
<dbReference type="InterPro" id="IPR057596">
    <property type="entry name" value="RDRP_core"/>
</dbReference>
<feature type="region of interest" description="Disordered" evidence="9">
    <location>
        <begin position="1"/>
        <end position="36"/>
    </location>
</feature>
<evidence type="ECO:0000259" key="11">
    <source>
        <dbReference type="Pfam" id="PF26253"/>
    </source>
</evidence>
<dbReference type="Pfam" id="PF05183">
    <property type="entry name" value="RdRP"/>
    <property type="match status" value="3"/>
</dbReference>
<feature type="domain" description="RDRP core" evidence="10">
    <location>
        <begin position="397"/>
        <end position="493"/>
    </location>
</feature>
<dbReference type="InterPro" id="IPR007855">
    <property type="entry name" value="RDRP"/>
</dbReference>
<dbReference type="GO" id="GO:0031380">
    <property type="term" value="C:nuclear RNA-directed RNA polymerase complex"/>
    <property type="evidence" value="ECO:0007669"/>
    <property type="project" value="TreeGrafter"/>
</dbReference>
<evidence type="ECO:0000256" key="4">
    <source>
        <dbReference type="ARBA" id="ARBA00022695"/>
    </source>
</evidence>
<organism evidence="12 13">
    <name type="scientific">Rhizophagus irregularis</name>
    <dbReference type="NCBI Taxonomy" id="588596"/>
    <lineage>
        <taxon>Eukaryota</taxon>
        <taxon>Fungi</taxon>
        <taxon>Fungi incertae sedis</taxon>
        <taxon>Mucoromycota</taxon>
        <taxon>Glomeromycotina</taxon>
        <taxon>Glomeromycetes</taxon>
        <taxon>Glomerales</taxon>
        <taxon>Glomeraceae</taxon>
        <taxon>Rhizophagus</taxon>
    </lineage>
</organism>
<dbReference type="VEuPathDB" id="FungiDB:FUN_001148"/>
<dbReference type="VEuPathDB" id="FungiDB:RhiirA1_536225"/>
<dbReference type="GO" id="GO:0030422">
    <property type="term" value="P:siRNA processing"/>
    <property type="evidence" value="ECO:0007669"/>
    <property type="project" value="TreeGrafter"/>
</dbReference>
<dbReference type="VEuPathDB" id="FungiDB:RhiirFUN_022323"/>
<dbReference type="VEuPathDB" id="FungiDB:RhiirFUN_011705"/>
<feature type="domain" description="RDRP core" evidence="10">
    <location>
        <begin position="745"/>
        <end position="851"/>
    </location>
</feature>
<dbReference type="GO" id="GO:0003723">
    <property type="term" value="F:RNA binding"/>
    <property type="evidence" value="ECO:0007669"/>
    <property type="project" value="UniProtKB-KW"/>
</dbReference>
<comment type="caution">
    <text evidence="12">The sequence shown here is derived from an EMBL/GenBank/DDBJ whole genome shotgun (WGS) entry which is preliminary data.</text>
</comment>
<evidence type="ECO:0000256" key="3">
    <source>
        <dbReference type="ARBA" id="ARBA00022679"/>
    </source>
</evidence>